<name>A0AAJ0G966_9PEZI</name>
<dbReference type="SUPFAM" id="SSF103473">
    <property type="entry name" value="MFS general substrate transporter"/>
    <property type="match status" value="1"/>
</dbReference>
<evidence type="ECO:0000256" key="5">
    <source>
        <dbReference type="SAM" id="MobiDB-lite"/>
    </source>
</evidence>
<keyword evidence="9" id="KW-1185">Reference proteome</keyword>
<dbReference type="GO" id="GO:0022857">
    <property type="term" value="F:transmembrane transporter activity"/>
    <property type="evidence" value="ECO:0007669"/>
    <property type="project" value="InterPro"/>
</dbReference>
<dbReference type="InterPro" id="IPR036259">
    <property type="entry name" value="MFS_trans_sf"/>
</dbReference>
<dbReference type="PANTHER" id="PTHR23502:SF159">
    <property type="entry name" value="TRANSPORTER, PUTATIVE (AFU_ORTHOLOGUE AFUA_4G14230)-RELATED"/>
    <property type="match status" value="1"/>
</dbReference>
<comment type="subcellular location">
    <subcellularLocation>
        <location evidence="1">Membrane</location>
        <topology evidence="1">Multi-pass membrane protein</topology>
    </subcellularLocation>
</comment>
<feature type="transmembrane region" description="Helical" evidence="6">
    <location>
        <begin position="76"/>
        <end position="97"/>
    </location>
</feature>
<keyword evidence="2 6" id="KW-0812">Transmembrane</keyword>
<dbReference type="EMBL" id="JAWDJX010000042">
    <property type="protein sequence ID" value="KAK3049184.1"/>
    <property type="molecule type" value="Genomic_DNA"/>
</dbReference>
<feature type="region of interest" description="Disordered" evidence="5">
    <location>
        <begin position="1"/>
        <end position="38"/>
    </location>
</feature>
<feature type="transmembrane region" description="Helical" evidence="6">
    <location>
        <begin position="117"/>
        <end position="136"/>
    </location>
</feature>
<reference evidence="8" key="1">
    <citation type="submission" date="2023-04" db="EMBL/GenBank/DDBJ databases">
        <title>Black Yeasts Isolated from many extreme environments.</title>
        <authorList>
            <person name="Coleine C."/>
            <person name="Stajich J.E."/>
            <person name="Selbmann L."/>
        </authorList>
    </citation>
    <scope>NUCLEOTIDE SEQUENCE</scope>
    <source>
        <strain evidence="8">CCFEE 5312</strain>
    </source>
</reference>
<dbReference type="Gene3D" id="1.20.1720.10">
    <property type="entry name" value="Multidrug resistance protein D"/>
    <property type="match status" value="1"/>
</dbReference>
<dbReference type="GO" id="GO:0005886">
    <property type="term" value="C:plasma membrane"/>
    <property type="evidence" value="ECO:0007669"/>
    <property type="project" value="TreeGrafter"/>
</dbReference>
<dbReference type="InterPro" id="IPR011701">
    <property type="entry name" value="MFS"/>
</dbReference>
<evidence type="ECO:0000256" key="1">
    <source>
        <dbReference type="ARBA" id="ARBA00004141"/>
    </source>
</evidence>
<feature type="transmembrane region" description="Helical" evidence="6">
    <location>
        <begin position="173"/>
        <end position="192"/>
    </location>
</feature>
<keyword evidence="4 6" id="KW-0472">Membrane</keyword>
<sequence length="296" mass="32557">MSKHPANPTTEKFADVEERSVDSDRYTEGHGDLQIIPTGSTDSNLKLAKDGRTVLIPQPSDNPDDPLNWSFAKKHIVLASMVFAALLTDFGMTYGTVLFQAQAPSFGISIPATAKSITGPLFLQGVGGIFAVPLIQRIGRLPVLFYSQFICAFMVLGAALSPNYATFTAFRCLQGFFNTAQQVVGLGFVFCFHERVKRINIWVFCLLGGPFFGPFVAAWLITEVDWRTDFGILAALHGFSTLLVVFLGDETLYDRKNPQPRERGLWGRFTRLTGIAGLKAQGRPGVMTVLRDLISI</sequence>
<accession>A0AAJ0G966</accession>
<feature type="transmembrane region" description="Helical" evidence="6">
    <location>
        <begin position="199"/>
        <end position="220"/>
    </location>
</feature>
<evidence type="ECO:0000256" key="2">
    <source>
        <dbReference type="ARBA" id="ARBA00022692"/>
    </source>
</evidence>
<evidence type="ECO:0000256" key="6">
    <source>
        <dbReference type="SAM" id="Phobius"/>
    </source>
</evidence>
<evidence type="ECO:0000256" key="3">
    <source>
        <dbReference type="ARBA" id="ARBA00022989"/>
    </source>
</evidence>
<comment type="caution">
    <text evidence="8">The sequence shown here is derived from an EMBL/GenBank/DDBJ whole genome shotgun (WGS) entry which is preliminary data.</text>
</comment>
<gene>
    <name evidence="8" type="ORF">LTR09_009603</name>
</gene>
<feature type="compositionally biased region" description="Basic and acidic residues" evidence="5">
    <location>
        <begin position="12"/>
        <end position="31"/>
    </location>
</feature>
<dbReference type="InterPro" id="IPR020846">
    <property type="entry name" value="MFS_dom"/>
</dbReference>
<keyword evidence="3 6" id="KW-1133">Transmembrane helix</keyword>
<dbReference type="AlphaFoldDB" id="A0AAJ0G966"/>
<protein>
    <recommendedName>
        <fullName evidence="7">Major facilitator superfamily (MFS) profile domain-containing protein</fullName>
    </recommendedName>
</protein>
<feature type="domain" description="Major facilitator superfamily (MFS) profile" evidence="7">
    <location>
        <begin position="77"/>
        <end position="296"/>
    </location>
</feature>
<evidence type="ECO:0000313" key="8">
    <source>
        <dbReference type="EMBL" id="KAK3049184.1"/>
    </source>
</evidence>
<dbReference type="Pfam" id="PF07690">
    <property type="entry name" value="MFS_1"/>
    <property type="match status" value="1"/>
</dbReference>
<proteinExistence type="predicted"/>
<feature type="transmembrane region" description="Helical" evidence="6">
    <location>
        <begin position="232"/>
        <end position="253"/>
    </location>
</feature>
<dbReference type="PANTHER" id="PTHR23502">
    <property type="entry name" value="MAJOR FACILITATOR SUPERFAMILY"/>
    <property type="match status" value="1"/>
</dbReference>
<organism evidence="8 9">
    <name type="scientific">Extremus antarcticus</name>
    <dbReference type="NCBI Taxonomy" id="702011"/>
    <lineage>
        <taxon>Eukaryota</taxon>
        <taxon>Fungi</taxon>
        <taxon>Dikarya</taxon>
        <taxon>Ascomycota</taxon>
        <taxon>Pezizomycotina</taxon>
        <taxon>Dothideomycetes</taxon>
        <taxon>Dothideomycetidae</taxon>
        <taxon>Mycosphaerellales</taxon>
        <taxon>Extremaceae</taxon>
        <taxon>Extremus</taxon>
    </lineage>
</organism>
<dbReference type="Proteomes" id="UP001271007">
    <property type="component" value="Unassembled WGS sequence"/>
</dbReference>
<evidence type="ECO:0000256" key="4">
    <source>
        <dbReference type="ARBA" id="ARBA00023136"/>
    </source>
</evidence>
<evidence type="ECO:0000313" key="9">
    <source>
        <dbReference type="Proteomes" id="UP001271007"/>
    </source>
</evidence>
<evidence type="ECO:0000259" key="7">
    <source>
        <dbReference type="PROSITE" id="PS50850"/>
    </source>
</evidence>
<dbReference type="PROSITE" id="PS50850">
    <property type="entry name" value="MFS"/>
    <property type="match status" value="1"/>
</dbReference>
<feature type="transmembrane region" description="Helical" evidence="6">
    <location>
        <begin position="143"/>
        <end position="161"/>
    </location>
</feature>